<comment type="caution">
    <text evidence="15">The sequence shown here is derived from an EMBL/GenBank/DDBJ whole genome shotgun (WGS) entry which is preliminary data.</text>
</comment>
<dbReference type="PANTHER" id="PTHR45436">
    <property type="entry name" value="SENSOR HISTIDINE KINASE YKOH"/>
    <property type="match status" value="1"/>
</dbReference>
<feature type="region of interest" description="Disordered" evidence="11">
    <location>
        <begin position="88"/>
        <end position="121"/>
    </location>
</feature>
<dbReference type="GO" id="GO:0005524">
    <property type="term" value="F:ATP binding"/>
    <property type="evidence" value="ECO:0007669"/>
    <property type="project" value="UniProtKB-KW"/>
</dbReference>
<dbReference type="Pfam" id="PF00672">
    <property type="entry name" value="HAMP"/>
    <property type="match status" value="1"/>
</dbReference>
<evidence type="ECO:0000256" key="12">
    <source>
        <dbReference type="SAM" id="Phobius"/>
    </source>
</evidence>
<dbReference type="SMART" id="SM00388">
    <property type="entry name" value="HisKA"/>
    <property type="match status" value="1"/>
</dbReference>
<keyword evidence="6 12" id="KW-0812">Transmembrane</keyword>
<comment type="catalytic activity">
    <reaction evidence="1">
        <text>ATP + protein L-histidine = ADP + protein N-phospho-L-histidine.</text>
        <dbReference type="EC" id="2.7.13.3"/>
    </reaction>
</comment>
<dbReference type="CDD" id="cd06225">
    <property type="entry name" value="HAMP"/>
    <property type="match status" value="1"/>
</dbReference>
<organism evidence="15 16">
    <name type="scientific">Mycobacterium servetii</name>
    <dbReference type="NCBI Taxonomy" id="3237418"/>
    <lineage>
        <taxon>Bacteria</taxon>
        <taxon>Bacillati</taxon>
        <taxon>Actinomycetota</taxon>
        <taxon>Actinomycetes</taxon>
        <taxon>Mycobacteriales</taxon>
        <taxon>Mycobacteriaceae</taxon>
        <taxon>Mycobacterium</taxon>
    </lineage>
</organism>
<dbReference type="Pfam" id="PF00512">
    <property type="entry name" value="HisKA"/>
    <property type="match status" value="1"/>
</dbReference>
<feature type="transmembrane region" description="Helical" evidence="12">
    <location>
        <begin position="154"/>
        <end position="173"/>
    </location>
</feature>
<evidence type="ECO:0000259" key="14">
    <source>
        <dbReference type="PROSITE" id="PS50885"/>
    </source>
</evidence>
<evidence type="ECO:0000256" key="11">
    <source>
        <dbReference type="SAM" id="MobiDB-lite"/>
    </source>
</evidence>
<keyword evidence="7" id="KW-0418">Kinase</keyword>
<feature type="domain" description="Histidine kinase" evidence="13">
    <location>
        <begin position="249"/>
        <end position="470"/>
    </location>
</feature>
<dbReference type="InterPro" id="IPR004358">
    <property type="entry name" value="Sig_transdc_His_kin-like_C"/>
</dbReference>
<dbReference type="Gene3D" id="3.30.565.10">
    <property type="entry name" value="Histidine kinase-like ATPase, C-terminal domain"/>
    <property type="match status" value="1"/>
</dbReference>
<dbReference type="InterPro" id="IPR003661">
    <property type="entry name" value="HisK_dim/P_dom"/>
</dbReference>
<dbReference type="CDD" id="cd00082">
    <property type="entry name" value="HisKA"/>
    <property type="match status" value="1"/>
</dbReference>
<dbReference type="EC" id="2.7.13.3" evidence="3"/>
<keyword evidence="15" id="KW-0067">ATP-binding</keyword>
<name>A0ABV4BXC5_9MYCO</name>
<evidence type="ECO:0000256" key="3">
    <source>
        <dbReference type="ARBA" id="ARBA00012438"/>
    </source>
</evidence>
<dbReference type="PANTHER" id="PTHR45436:SF5">
    <property type="entry name" value="SENSOR HISTIDINE KINASE TRCS"/>
    <property type="match status" value="1"/>
</dbReference>
<dbReference type="Proteomes" id="UP001564760">
    <property type="component" value="Unassembled WGS sequence"/>
</dbReference>
<dbReference type="PROSITE" id="PS50109">
    <property type="entry name" value="HIS_KIN"/>
    <property type="match status" value="1"/>
</dbReference>
<dbReference type="Gene3D" id="1.10.287.130">
    <property type="match status" value="1"/>
</dbReference>
<dbReference type="PROSITE" id="PS50885">
    <property type="entry name" value="HAMP"/>
    <property type="match status" value="1"/>
</dbReference>
<keyword evidence="16" id="KW-1185">Reference proteome</keyword>
<evidence type="ECO:0000256" key="4">
    <source>
        <dbReference type="ARBA" id="ARBA00022553"/>
    </source>
</evidence>
<dbReference type="InterPro" id="IPR005467">
    <property type="entry name" value="His_kinase_dom"/>
</dbReference>
<keyword evidence="15" id="KW-0547">Nucleotide-binding</keyword>
<evidence type="ECO:0000256" key="8">
    <source>
        <dbReference type="ARBA" id="ARBA00022989"/>
    </source>
</evidence>
<keyword evidence="4" id="KW-0597">Phosphoprotein</keyword>
<evidence type="ECO:0000256" key="9">
    <source>
        <dbReference type="ARBA" id="ARBA00023012"/>
    </source>
</evidence>
<dbReference type="SUPFAM" id="SSF55874">
    <property type="entry name" value="ATPase domain of HSP90 chaperone/DNA topoisomerase II/histidine kinase"/>
    <property type="match status" value="1"/>
</dbReference>
<keyword evidence="5" id="KW-0808">Transferase</keyword>
<dbReference type="Gene3D" id="6.10.340.10">
    <property type="match status" value="1"/>
</dbReference>
<dbReference type="SUPFAM" id="SSF158472">
    <property type="entry name" value="HAMP domain-like"/>
    <property type="match status" value="1"/>
</dbReference>
<dbReference type="InterPro" id="IPR050428">
    <property type="entry name" value="TCS_sensor_his_kinase"/>
</dbReference>
<gene>
    <name evidence="15" type="ORF">AB8998_06240</name>
</gene>
<protein>
    <recommendedName>
        <fullName evidence="3">histidine kinase</fullName>
        <ecNumber evidence="3">2.7.13.3</ecNumber>
    </recommendedName>
</protein>
<keyword evidence="8 12" id="KW-1133">Transmembrane helix</keyword>
<accession>A0ABV4BXC5</accession>
<evidence type="ECO:0000313" key="16">
    <source>
        <dbReference type="Proteomes" id="UP001564760"/>
    </source>
</evidence>
<dbReference type="InterPro" id="IPR036097">
    <property type="entry name" value="HisK_dim/P_sf"/>
</dbReference>
<dbReference type="InterPro" id="IPR036890">
    <property type="entry name" value="HATPase_C_sf"/>
</dbReference>
<comment type="subcellular location">
    <subcellularLocation>
        <location evidence="2">Cell membrane</location>
    </subcellularLocation>
</comment>
<evidence type="ECO:0000256" key="6">
    <source>
        <dbReference type="ARBA" id="ARBA00022692"/>
    </source>
</evidence>
<evidence type="ECO:0000256" key="5">
    <source>
        <dbReference type="ARBA" id="ARBA00022679"/>
    </source>
</evidence>
<evidence type="ECO:0000256" key="7">
    <source>
        <dbReference type="ARBA" id="ARBA00022777"/>
    </source>
</evidence>
<dbReference type="InterPro" id="IPR003594">
    <property type="entry name" value="HATPase_dom"/>
</dbReference>
<dbReference type="PRINTS" id="PR00344">
    <property type="entry name" value="BCTRLSENSOR"/>
</dbReference>
<dbReference type="RefSeq" id="WP_369737081.1">
    <property type="nucleotide sequence ID" value="NZ_JBGEDP010000001.1"/>
</dbReference>
<proteinExistence type="predicted"/>
<evidence type="ECO:0000256" key="2">
    <source>
        <dbReference type="ARBA" id="ARBA00004236"/>
    </source>
</evidence>
<evidence type="ECO:0000256" key="10">
    <source>
        <dbReference type="ARBA" id="ARBA00023136"/>
    </source>
</evidence>
<dbReference type="SUPFAM" id="SSF47384">
    <property type="entry name" value="Homodimeric domain of signal transducing histidine kinase"/>
    <property type="match status" value="1"/>
</dbReference>
<feature type="transmembrane region" description="Helical" evidence="12">
    <location>
        <begin position="15"/>
        <end position="34"/>
    </location>
</feature>
<dbReference type="InterPro" id="IPR003660">
    <property type="entry name" value="HAMP_dom"/>
</dbReference>
<keyword evidence="10 12" id="KW-0472">Membrane</keyword>
<evidence type="ECO:0000259" key="13">
    <source>
        <dbReference type="PROSITE" id="PS50109"/>
    </source>
</evidence>
<evidence type="ECO:0000256" key="1">
    <source>
        <dbReference type="ARBA" id="ARBA00000085"/>
    </source>
</evidence>
<feature type="domain" description="HAMP" evidence="14">
    <location>
        <begin position="174"/>
        <end position="227"/>
    </location>
</feature>
<reference evidence="15 16" key="1">
    <citation type="submission" date="2024-08" db="EMBL/GenBank/DDBJ databases">
        <title>Mycobacterium servetensis sp. nov., a novel rapid-growing mycobacterial species recovered from a human patient in Zaragoza, Spain.</title>
        <authorList>
            <person name="Tristancho-Baro A.I."/>
            <person name="Buenestado-Serrano S."/>
            <person name="Garcia De Viedma D."/>
            <person name="Milagro-Beamonte A."/>
            <person name="Burillo N."/>
            <person name="Sanz S."/>
            <person name="Lopez-Calleja A.I."/>
            <person name="Penas-Utrilla D."/>
            <person name="Guardingo M."/>
            <person name="Garcia M.J."/>
            <person name="Vinuelas-Bayon J."/>
        </authorList>
    </citation>
    <scope>NUCLEOTIDE SEQUENCE [LARGE SCALE GENOMIC DNA]</scope>
    <source>
        <strain evidence="16">HUMS_12744610</strain>
    </source>
</reference>
<dbReference type="CDD" id="cd00075">
    <property type="entry name" value="HATPase"/>
    <property type="match status" value="1"/>
</dbReference>
<dbReference type="SMART" id="SM00387">
    <property type="entry name" value="HATPase_c"/>
    <property type="match status" value="1"/>
</dbReference>
<sequence>MTAPTTPTPSLRRRVTVATVGLIAILLLALGAAIDEVVGVQLNRDLESRLADDVVRAANLVKVGVGPAELVVQLQAQRIRVRVIGPDGTRYGDRSLDTGASPPPPPQTGAVPPPTAKERSSKAVTRVLRDGSTIILVGKTNGIQARRAQLRRDLLIGGTATLILIAVLVRLVVGRALAPLQRITSTAEQITHGDRGRRLRPDRPTTELGHAAAAFDNMLDALETAETNAHRAAEAAQRAESKTRRFLSDAAHELRSPVTAIQAVAQQLTASTEGTGHDDAASISRLRRYAALLGGETRRAGRLVSDLLDIAGIDAGTALRSEQVDLVDVVAAEVERAAMLAPSVTVRLVGDDARLPIRADPGRIVQILSNVLDNARRYTPRGGEITVHTAARDHTAEVTVVDSGPGIPDADRERVFDRLVRLDDARDRGSGGAGLGLSIARGLAEAHHGTLECLPHEPGAAFRLSLPLAPPSDPAGT</sequence>
<dbReference type="SMART" id="SM00304">
    <property type="entry name" value="HAMP"/>
    <property type="match status" value="1"/>
</dbReference>
<feature type="compositionally biased region" description="Pro residues" evidence="11">
    <location>
        <begin position="101"/>
        <end position="115"/>
    </location>
</feature>
<evidence type="ECO:0000313" key="15">
    <source>
        <dbReference type="EMBL" id="MEY8014635.1"/>
    </source>
</evidence>
<dbReference type="Pfam" id="PF02518">
    <property type="entry name" value="HATPase_c"/>
    <property type="match status" value="1"/>
</dbReference>
<keyword evidence="9" id="KW-0902">Two-component regulatory system</keyword>
<dbReference type="EMBL" id="JBGEDP010000001">
    <property type="protein sequence ID" value="MEY8014635.1"/>
    <property type="molecule type" value="Genomic_DNA"/>
</dbReference>